<organism evidence="5 6">
    <name type="scientific">Caballeronia calidae</name>
    <dbReference type="NCBI Taxonomy" id="1777139"/>
    <lineage>
        <taxon>Bacteria</taxon>
        <taxon>Pseudomonadati</taxon>
        <taxon>Pseudomonadota</taxon>
        <taxon>Betaproteobacteria</taxon>
        <taxon>Burkholderiales</taxon>
        <taxon>Burkholderiaceae</taxon>
        <taxon>Caballeronia</taxon>
    </lineage>
</organism>
<dbReference type="Gene3D" id="3.40.1410.10">
    <property type="entry name" value="Chorismate lyase-like"/>
    <property type="match status" value="1"/>
</dbReference>
<dbReference type="CDD" id="cd07377">
    <property type="entry name" value="WHTH_GntR"/>
    <property type="match status" value="1"/>
</dbReference>
<reference evidence="5" key="1">
    <citation type="submission" date="2016-01" db="EMBL/GenBank/DDBJ databases">
        <authorList>
            <person name="Peeters C."/>
        </authorList>
    </citation>
    <scope>NUCLEOTIDE SEQUENCE</scope>
    <source>
        <strain evidence="5">LMG 29321</strain>
    </source>
</reference>
<dbReference type="InterPro" id="IPR036390">
    <property type="entry name" value="WH_DNA-bd_sf"/>
</dbReference>
<dbReference type="InterPro" id="IPR011663">
    <property type="entry name" value="UTRA"/>
</dbReference>
<dbReference type="PANTHER" id="PTHR44846">
    <property type="entry name" value="MANNOSYL-D-GLYCERATE TRANSPORT/METABOLISM SYSTEM REPRESSOR MNGR-RELATED"/>
    <property type="match status" value="1"/>
</dbReference>
<name>A0A158ED88_9BURK</name>
<dbReference type="GO" id="GO:0003677">
    <property type="term" value="F:DNA binding"/>
    <property type="evidence" value="ECO:0007669"/>
    <property type="project" value="UniProtKB-KW"/>
</dbReference>
<evidence type="ECO:0000256" key="2">
    <source>
        <dbReference type="ARBA" id="ARBA00023125"/>
    </source>
</evidence>
<evidence type="ECO:0000256" key="1">
    <source>
        <dbReference type="ARBA" id="ARBA00023015"/>
    </source>
</evidence>
<dbReference type="EMBL" id="FCOX02000068">
    <property type="protein sequence ID" value="SAL04774.1"/>
    <property type="molecule type" value="Genomic_DNA"/>
</dbReference>
<dbReference type="SUPFAM" id="SSF64288">
    <property type="entry name" value="Chorismate lyase-like"/>
    <property type="match status" value="1"/>
</dbReference>
<dbReference type="InterPro" id="IPR028978">
    <property type="entry name" value="Chorismate_lyase_/UTRA_dom_sf"/>
</dbReference>
<dbReference type="PRINTS" id="PR00035">
    <property type="entry name" value="HTHGNTR"/>
</dbReference>
<evidence type="ECO:0000256" key="3">
    <source>
        <dbReference type="ARBA" id="ARBA00023163"/>
    </source>
</evidence>
<proteinExistence type="predicted"/>
<keyword evidence="1" id="KW-0805">Transcription regulation</keyword>
<evidence type="ECO:0000313" key="6">
    <source>
        <dbReference type="Proteomes" id="UP000071859"/>
    </source>
</evidence>
<dbReference type="GO" id="GO:0003700">
    <property type="term" value="F:DNA-binding transcription factor activity"/>
    <property type="evidence" value="ECO:0007669"/>
    <property type="project" value="InterPro"/>
</dbReference>
<dbReference type="GO" id="GO:0045892">
    <property type="term" value="P:negative regulation of DNA-templated transcription"/>
    <property type="evidence" value="ECO:0007669"/>
    <property type="project" value="TreeGrafter"/>
</dbReference>
<comment type="caution">
    <text evidence="5">The sequence shown here is derived from an EMBL/GenBank/DDBJ whole genome shotgun (WGS) entry which is preliminary data.</text>
</comment>
<dbReference type="Pfam" id="PF07702">
    <property type="entry name" value="UTRA"/>
    <property type="match status" value="1"/>
</dbReference>
<dbReference type="PANTHER" id="PTHR44846:SF1">
    <property type="entry name" value="MANNOSYL-D-GLYCERATE TRANSPORT_METABOLISM SYSTEM REPRESSOR MNGR-RELATED"/>
    <property type="match status" value="1"/>
</dbReference>
<sequence>MTGSRPEPLHVEIARTLRERISHGVYAENEMLPPEMLLLAEFNVGRHTIREAMKVLVSEGLIQRSPGRGTVVSPRLAPRGSWGIKSLNDLIGEFSTAHSVLIKRGVVPVSDFPELGNSFGLAADDSLYHIQRVLHVNGQPAALHNLYTLVRYAERLPDAEIGKGSLILLIEKHCRVRAARTRQVASAVAAEAPATKLLGVRSGSPMLSLRRSYLTSTNELIESTELICRPDRYQHSVDFLRDFSPRTEKRSGQTNK</sequence>
<dbReference type="InterPro" id="IPR000524">
    <property type="entry name" value="Tscrpt_reg_HTH_GntR"/>
</dbReference>
<dbReference type="Pfam" id="PF00392">
    <property type="entry name" value="GntR"/>
    <property type="match status" value="1"/>
</dbReference>
<dbReference type="OrthoDB" id="2530535at2"/>
<dbReference type="SUPFAM" id="SSF46785">
    <property type="entry name" value="Winged helix' DNA-binding domain"/>
    <property type="match status" value="1"/>
</dbReference>
<dbReference type="PROSITE" id="PS50949">
    <property type="entry name" value="HTH_GNTR"/>
    <property type="match status" value="1"/>
</dbReference>
<evidence type="ECO:0000313" key="5">
    <source>
        <dbReference type="EMBL" id="SAL04774.1"/>
    </source>
</evidence>
<feature type="domain" description="HTH gntR-type" evidence="4">
    <location>
        <begin position="7"/>
        <end position="75"/>
    </location>
</feature>
<dbReference type="InterPro" id="IPR050679">
    <property type="entry name" value="Bact_HTH_transcr_reg"/>
</dbReference>
<dbReference type="Gene3D" id="1.10.10.10">
    <property type="entry name" value="Winged helix-like DNA-binding domain superfamily/Winged helix DNA-binding domain"/>
    <property type="match status" value="1"/>
</dbReference>
<dbReference type="InterPro" id="IPR036388">
    <property type="entry name" value="WH-like_DNA-bd_sf"/>
</dbReference>
<protein>
    <submittedName>
        <fullName evidence="5">GntR family transcriptional regulator</fullName>
    </submittedName>
</protein>
<evidence type="ECO:0000259" key="4">
    <source>
        <dbReference type="PROSITE" id="PS50949"/>
    </source>
</evidence>
<gene>
    <name evidence="5" type="ORF">AWB78_07131</name>
</gene>
<accession>A0A158ED88</accession>
<keyword evidence="6" id="KW-1185">Reference proteome</keyword>
<dbReference type="SMART" id="SM00866">
    <property type="entry name" value="UTRA"/>
    <property type="match status" value="1"/>
</dbReference>
<keyword evidence="3" id="KW-0804">Transcription</keyword>
<dbReference type="RefSeq" id="WP_062611187.1">
    <property type="nucleotide sequence ID" value="NZ_FCOX02000068.1"/>
</dbReference>
<dbReference type="Proteomes" id="UP000071859">
    <property type="component" value="Unassembled WGS sequence"/>
</dbReference>
<dbReference type="SMART" id="SM00345">
    <property type="entry name" value="HTH_GNTR"/>
    <property type="match status" value="1"/>
</dbReference>
<keyword evidence="2" id="KW-0238">DNA-binding</keyword>
<dbReference type="AlphaFoldDB" id="A0A158ED88"/>